<keyword evidence="4" id="KW-1185">Reference proteome</keyword>
<keyword evidence="1" id="KW-0175">Coiled coil</keyword>
<name>A0A8H7AH46_9EURO</name>
<comment type="caution">
    <text evidence="3">The sequence shown here is derived from an EMBL/GenBank/DDBJ whole genome shotgun (WGS) entry which is preliminary data.</text>
</comment>
<proteinExistence type="predicted"/>
<evidence type="ECO:0000313" key="3">
    <source>
        <dbReference type="EMBL" id="KAF7505055.1"/>
    </source>
</evidence>
<dbReference type="EMBL" id="JAACFV010000119">
    <property type="protein sequence ID" value="KAF7505055.1"/>
    <property type="molecule type" value="Genomic_DNA"/>
</dbReference>
<dbReference type="Proteomes" id="UP000606974">
    <property type="component" value="Unassembled WGS sequence"/>
</dbReference>
<feature type="coiled-coil region" evidence="1">
    <location>
        <begin position="128"/>
        <end position="176"/>
    </location>
</feature>
<dbReference type="AlphaFoldDB" id="A0A8H7AH46"/>
<accession>A0A8H7AH46</accession>
<evidence type="ECO:0000256" key="1">
    <source>
        <dbReference type="SAM" id="Coils"/>
    </source>
</evidence>
<evidence type="ECO:0000256" key="2">
    <source>
        <dbReference type="SAM" id="MobiDB-lite"/>
    </source>
</evidence>
<sequence length="234" mass="27330">MSLHSSMAGAKTKNLQYFKRKEYDELHKNLENKFENIKTTAFDSRRSTDLVTEKVKEVFGLASKTTKYATTEAEYVEMRQETYEKLFNELDKHYATLWEMIAEDFEYNSRLFILANQGAMIERGKLILKDEKRKRQKQDDELDKINQRASKVAKKLQDVQDERVQTGHNIENLKTELRIMQWLNVEGEDAETGEWETEIDEGEMGIDEGKMEMNNGQTDVNEGKTDVSEGETVY</sequence>
<organism evidence="3 4">
    <name type="scientific">Endocarpon pusillum</name>
    <dbReference type="NCBI Taxonomy" id="364733"/>
    <lineage>
        <taxon>Eukaryota</taxon>
        <taxon>Fungi</taxon>
        <taxon>Dikarya</taxon>
        <taxon>Ascomycota</taxon>
        <taxon>Pezizomycotina</taxon>
        <taxon>Eurotiomycetes</taxon>
        <taxon>Chaetothyriomycetidae</taxon>
        <taxon>Verrucariales</taxon>
        <taxon>Verrucariaceae</taxon>
        <taxon>Endocarpon</taxon>
    </lineage>
</organism>
<feature type="region of interest" description="Disordered" evidence="2">
    <location>
        <begin position="208"/>
        <end position="234"/>
    </location>
</feature>
<evidence type="ECO:0000313" key="4">
    <source>
        <dbReference type="Proteomes" id="UP000606974"/>
    </source>
</evidence>
<reference evidence="3" key="1">
    <citation type="submission" date="2020-02" db="EMBL/GenBank/DDBJ databases">
        <authorList>
            <person name="Palmer J.M."/>
        </authorList>
    </citation>
    <scope>NUCLEOTIDE SEQUENCE</scope>
    <source>
        <strain evidence="3">EPUS1.4</strain>
        <tissue evidence="3">Thallus</tissue>
    </source>
</reference>
<protein>
    <submittedName>
        <fullName evidence="3">Uncharacterized protein</fullName>
    </submittedName>
</protein>
<gene>
    <name evidence="3" type="ORF">GJ744_001274</name>
</gene>